<dbReference type="Proteomes" id="UP001597135">
    <property type="component" value="Unassembled WGS sequence"/>
</dbReference>
<keyword evidence="3" id="KW-1185">Reference proteome</keyword>
<proteinExistence type="predicted"/>
<gene>
    <name evidence="2" type="ORF">ACFQ4E_09150</name>
</gene>
<dbReference type="RefSeq" id="WP_386802784.1">
    <property type="nucleotide sequence ID" value="NZ_JBHTMU010000013.1"/>
</dbReference>
<feature type="region of interest" description="Disordered" evidence="1">
    <location>
        <begin position="53"/>
        <end position="87"/>
    </location>
</feature>
<sequence>MRVELLALLLLLPAIGVFIYAAIHEYRRYKSEGSATYGLVYDEETGTTHVTGIAEGEESFDPSDFDYGGQDAPEDGDEDDTVQKDPP</sequence>
<name>A0ABW3ZHQ5_9RHOB</name>
<evidence type="ECO:0000313" key="3">
    <source>
        <dbReference type="Proteomes" id="UP001597135"/>
    </source>
</evidence>
<accession>A0ABW3ZHQ5</accession>
<reference evidence="3" key="1">
    <citation type="journal article" date="2019" name="Int. J. Syst. Evol. Microbiol.">
        <title>The Global Catalogue of Microorganisms (GCM) 10K type strain sequencing project: providing services to taxonomists for standard genome sequencing and annotation.</title>
        <authorList>
            <consortium name="The Broad Institute Genomics Platform"/>
            <consortium name="The Broad Institute Genome Sequencing Center for Infectious Disease"/>
            <person name="Wu L."/>
            <person name="Ma J."/>
        </authorList>
    </citation>
    <scope>NUCLEOTIDE SEQUENCE [LARGE SCALE GENOMIC DNA]</scope>
    <source>
        <strain evidence="3">CCUG 62953</strain>
    </source>
</reference>
<protein>
    <submittedName>
        <fullName evidence="2">Uncharacterized protein</fullName>
    </submittedName>
</protein>
<dbReference type="EMBL" id="JBHTMU010000013">
    <property type="protein sequence ID" value="MFD1342583.1"/>
    <property type="molecule type" value="Genomic_DNA"/>
</dbReference>
<comment type="caution">
    <text evidence="2">The sequence shown here is derived from an EMBL/GenBank/DDBJ whole genome shotgun (WGS) entry which is preliminary data.</text>
</comment>
<organism evidence="2 3">
    <name type="scientific">Litorisediminicola beolgyonensis</name>
    <dbReference type="NCBI Taxonomy" id="1173614"/>
    <lineage>
        <taxon>Bacteria</taxon>
        <taxon>Pseudomonadati</taxon>
        <taxon>Pseudomonadota</taxon>
        <taxon>Alphaproteobacteria</taxon>
        <taxon>Rhodobacterales</taxon>
        <taxon>Paracoccaceae</taxon>
        <taxon>Litorisediminicola</taxon>
    </lineage>
</organism>
<feature type="compositionally biased region" description="Acidic residues" evidence="1">
    <location>
        <begin position="55"/>
        <end position="64"/>
    </location>
</feature>
<evidence type="ECO:0000313" key="2">
    <source>
        <dbReference type="EMBL" id="MFD1342583.1"/>
    </source>
</evidence>
<evidence type="ECO:0000256" key="1">
    <source>
        <dbReference type="SAM" id="MobiDB-lite"/>
    </source>
</evidence>